<evidence type="ECO:0000313" key="1">
    <source>
        <dbReference type="EMBL" id="CAG7733474.1"/>
    </source>
</evidence>
<accession>A0A8J2P6X2</accession>
<proteinExistence type="predicted"/>
<feature type="non-terminal residue" evidence="1">
    <location>
        <position position="1"/>
    </location>
</feature>
<dbReference type="AlphaFoldDB" id="A0A8J2P6X2"/>
<sequence>HFQQDLPYDVVGFDSGNSPVFILP</sequence>
<dbReference type="EMBL" id="CAJVCH010249597">
    <property type="protein sequence ID" value="CAG7733474.1"/>
    <property type="molecule type" value="Genomic_DNA"/>
</dbReference>
<feature type="non-terminal residue" evidence="1">
    <location>
        <position position="24"/>
    </location>
</feature>
<keyword evidence="2" id="KW-1185">Reference proteome</keyword>
<gene>
    <name evidence="1" type="ORF">AFUS01_LOCUS21917</name>
</gene>
<name>A0A8J2P6X2_9HEXA</name>
<organism evidence="1 2">
    <name type="scientific">Allacma fusca</name>
    <dbReference type="NCBI Taxonomy" id="39272"/>
    <lineage>
        <taxon>Eukaryota</taxon>
        <taxon>Metazoa</taxon>
        <taxon>Ecdysozoa</taxon>
        <taxon>Arthropoda</taxon>
        <taxon>Hexapoda</taxon>
        <taxon>Collembola</taxon>
        <taxon>Symphypleona</taxon>
        <taxon>Sminthuridae</taxon>
        <taxon>Allacma</taxon>
    </lineage>
</organism>
<protein>
    <submittedName>
        <fullName evidence="1">Uncharacterized protein</fullName>
    </submittedName>
</protein>
<evidence type="ECO:0000313" key="2">
    <source>
        <dbReference type="Proteomes" id="UP000708208"/>
    </source>
</evidence>
<reference evidence="1" key="1">
    <citation type="submission" date="2021-06" db="EMBL/GenBank/DDBJ databases">
        <authorList>
            <person name="Hodson N. C."/>
            <person name="Mongue J. A."/>
            <person name="Jaron S. K."/>
        </authorList>
    </citation>
    <scope>NUCLEOTIDE SEQUENCE</scope>
</reference>
<comment type="caution">
    <text evidence="1">The sequence shown here is derived from an EMBL/GenBank/DDBJ whole genome shotgun (WGS) entry which is preliminary data.</text>
</comment>
<dbReference type="Proteomes" id="UP000708208">
    <property type="component" value="Unassembled WGS sequence"/>
</dbReference>